<organism evidence="6 7">
    <name type="scientific">Chlorobaculum parvum (strain DSM 263 / NCIMB 8327)</name>
    <name type="common">Chlorobium vibrioforme subsp. thiosulfatophilum</name>
    <dbReference type="NCBI Taxonomy" id="517417"/>
    <lineage>
        <taxon>Bacteria</taxon>
        <taxon>Pseudomonadati</taxon>
        <taxon>Chlorobiota</taxon>
        <taxon>Chlorobiia</taxon>
        <taxon>Chlorobiales</taxon>
        <taxon>Chlorobiaceae</taxon>
        <taxon>Chlorobaculum</taxon>
    </lineage>
</organism>
<gene>
    <name evidence="6" type="ordered locus">Cpar_1089</name>
</gene>
<evidence type="ECO:0000256" key="2">
    <source>
        <dbReference type="ARBA" id="ARBA00022670"/>
    </source>
</evidence>
<keyword evidence="7" id="KW-1185">Reference proteome</keyword>
<evidence type="ECO:0000256" key="3">
    <source>
        <dbReference type="ARBA" id="ARBA00022801"/>
    </source>
</evidence>
<dbReference type="AlphaFoldDB" id="B3QNJ4"/>
<evidence type="ECO:0000313" key="7">
    <source>
        <dbReference type="Proteomes" id="UP000008811"/>
    </source>
</evidence>
<name>B3QNJ4_CHLP8</name>
<dbReference type="Proteomes" id="UP000008811">
    <property type="component" value="Chromosome"/>
</dbReference>
<keyword evidence="3" id="KW-0378">Hydrolase</keyword>
<evidence type="ECO:0000256" key="4">
    <source>
        <dbReference type="ARBA" id="ARBA00022807"/>
    </source>
</evidence>
<dbReference type="GO" id="GO:0008234">
    <property type="term" value="F:cysteine-type peptidase activity"/>
    <property type="evidence" value="ECO:0007669"/>
    <property type="project" value="UniProtKB-KW"/>
</dbReference>
<dbReference type="PANTHER" id="PTHR47053">
    <property type="entry name" value="MUREIN DD-ENDOPEPTIDASE MEPH-RELATED"/>
    <property type="match status" value="1"/>
</dbReference>
<keyword evidence="4" id="KW-0788">Thiol protease</keyword>
<dbReference type="InterPro" id="IPR000064">
    <property type="entry name" value="NLP_P60_dom"/>
</dbReference>
<reference evidence="6" key="1">
    <citation type="submission" date="2008-06" db="EMBL/GenBank/DDBJ databases">
        <title>Complete sequence of Chlorobaculum parvum NCIB 8327.</title>
        <authorList>
            <consortium name="US DOE Joint Genome Institute"/>
            <person name="Lucas S."/>
            <person name="Copeland A."/>
            <person name="Lapidus A."/>
            <person name="Glavina del Rio T."/>
            <person name="Dalin E."/>
            <person name="Tice H."/>
            <person name="Bruce D."/>
            <person name="Goodwin L."/>
            <person name="Pitluck S."/>
            <person name="Schmutz J."/>
            <person name="Larimer F."/>
            <person name="Land M."/>
            <person name="Hauser L."/>
            <person name="Kyrpides N."/>
            <person name="Mikhailova N."/>
            <person name="Zhao F."/>
            <person name="Li T."/>
            <person name="Liu Z."/>
            <person name="Overmann J."/>
            <person name="Bryant D.A."/>
            <person name="Richardson P."/>
        </authorList>
    </citation>
    <scope>NUCLEOTIDE SEQUENCE [LARGE SCALE GENOMIC DNA]</scope>
    <source>
        <strain evidence="6">NCIB 8327</strain>
    </source>
</reference>
<evidence type="ECO:0000259" key="5">
    <source>
        <dbReference type="PROSITE" id="PS51935"/>
    </source>
</evidence>
<dbReference type="PROSITE" id="PS51935">
    <property type="entry name" value="NLPC_P60"/>
    <property type="match status" value="1"/>
</dbReference>
<dbReference type="GO" id="GO:0006508">
    <property type="term" value="P:proteolysis"/>
    <property type="evidence" value="ECO:0007669"/>
    <property type="project" value="UniProtKB-KW"/>
</dbReference>
<evidence type="ECO:0000313" key="6">
    <source>
        <dbReference type="EMBL" id="ACF11497.1"/>
    </source>
</evidence>
<dbReference type="MEROPS" id="C40.006"/>
<dbReference type="EMBL" id="CP001099">
    <property type="protein sequence ID" value="ACF11497.1"/>
    <property type="molecule type" value="Genomic_DNA"/>
</dbReference>
<dbReference type="STRING" id="517417.Cpar_1089"/>
<protein>
    <submittedName>
        <fullName evidence="6">NLP/P60 protein</fullName>
    </submittedName>
</protein>
<dbReference type="Pfam" id="PF00877">
    <property type="entry name" value="NLPC_P60"/>
    <property type="match status" value="1"/>
</dbReference>
<dbReference type="SUPFAM" id="SSF54001">
    <property type="entry name" value="Cysteine proteinases"/>
    <property type="match status" value="1"/>
</dbReference>
<keyword evidence="2" id="KW-0645">Protease</keyword>
<comment type="similarity">
    <text evidence="1">Belongs to the peptidase C40 family.</text>
</comment>
<sequence length="228" mass="25448">MVVSFNLYVRTKALNTHYRYMRAEHLFRPTMPIMKPLACSFVLLLSLLQSPSSLKAAEPTAEIPETCLPVTAISMQEEPSASTAKNFFTDLKKYFGIRYRFGGDSPAGFDCSGFVRFMFSKELNIELPHSSRAMSAMGIQIDRSELRPGDLVFFKNSGDRINHVGIFIGNDTFIHASLSRGIALDRLSSGYFLKRYATAVRIVDLPESQHPQNVDLHSDAIDETGSPS</sequence>
<dbReference type="InterPro" id="IPR051202">
    <property type="entry name" value="Peptidase_C40"/>
</dbReference>
<feature type="domain" description="NlpC/P60" evidence="5">
    <location>
        <begin position="81"/>
        <end position="203"/>
    </location>
</feature>
<dbReference type="Gene3D" id="3.90.1720.10">
    <property type="entry name" value="endopeptidase domain like (from Nostoc punctiforme)"/>
    <property type="match status" value="1"/>
</dbReference>
<evidence type="ECO:0000256" key="1">
    <source>
        <dbReference type="ARBA" id="ARBA00007074"/>
    </source>
</evidence>
<dbReference type="eggNOG" id="COG0791">
    <property type="taxonomic scope" value="Bacteria"/>
</dbReference>
<dbReference type="InterPro" id="IPR038765">
    <property type="entry name" value="Papain-like_cys_pep_sf"/>
</dbReference>
<dbReference type="HOGENOM" id="CLU_016043_9_3_10"/>
<dbReference type="KEGG" id="cpc:Cpar_1089"/>
<accession>B3QNJ4</accession>
<proteinExistence type="inferred from homology"/>
<dbReference type="PANTHER" id="PTHR47053:SF1">
    <property type="entry name" value="MUREIN DD-ENDOPEPTIDASE MEPH-RELATED"/>
    <property type="match status" value="1"/>
</dbReference>